<accession>A0ABP7SYT2</accession>
<dbReference type="SUPFAM" id="SSF55729">
    <property type="entry name" value="Acyl-CoA N-acyltransferases (Nat)"/>
    <property type="match status" value="1"/>
</dbReference>
<dbReference type="PANTHER" id="PTHR43441">
    <property type="entry name" value="RIBOSOMAL-PROTEIN-SERINE ACETYLTRANSFERASE"/>
    <property type="match status" value="1"/>
</dbReference>
<protein>
    <submittedName>
        <fullName evidence="2">GNAT family protein</fullName>
    </submittedName>
</protein>
<dbReference type="InterPro" id="IPR000182">
    <property type="entry name" value="GNAT_dom"/>
</dbReference>
<proteinExistence type="predicted"/>
<gene>
    <name evidence="2" type="ORF">GCM10022247_47580</name>
</gene>
<dbReference type="Gene3D" id="3.40.630.30">
    <property type="match status" value="1"/>
</dbReference>
<comment type="caution">
    <text evidence="2">The sequence shown here is derived from an EMBL/GenBank/DDBJ whole genome shotgun (WGS) entry which is preliminary data.</text>
</comment>
<evidence type="ECO:0000313" key="2">
    <source>
        <dbReference type="EMBL" id="GAA4018493.1"/>
    </source>
</evidence>
<sequence length="220" mass="25001">MSYVHSWPTEVRARALAGALVRRIRPRHPGWPAVLGPELDQGRRLRLRPPRVEDAEEWARVVRADQALLEPWWPSSEQSWAERSDVARWQERAWSASRTARKGYLVPMVIEVDGRFGGEMVLDRVDRAHGTAELGAWVASDFHGTSVARRSLRLMVRHAFAEVGLRRIVAPVGIGNRAAKLVLARNGFRKEGVLREHMHVGGKLLDHELWALLPEDADWL</sequence>
<dbReference type="Pfam" id="PF13302">
    <property type="entry name" value="Acetyltransf_3"/>
    <property type="match status" value="1"/>
</dbReference>
<keyword evidence="3" id="KW-1185">Reference proteome</keyword>
<dbReference type="InterPro" id="IPR016181">
    <property type="entry name" value="Acyl_CoA_acyltransferase"/>
</dbReference>
<dbReference type="Proteomes" id="UP001501747">
    <property type="component" value="Unassembled WGS sequence"/>
</dbReference>
<evidence type="ECO:0000259" key="1">
    <source>
        <dbReference type="PROSITE" id="PS51186"/>
    </source>
</evidence>
<dbReference type="InterPro" id="IPR051908">
    <property type="entry name" value="Ribosomal_N-acetyltransferase"/>
</dbReference>
<reference evidence="3" key="1">
    <citation type="journal article" date="2019" name="Int. J. Syst. Evol. Microbiol.">
        <title>The Global Catalogue of Microorganisms (GCM) 10K type strain sequencing project: providing services to taxonomists for standard genome sequencing and annotation.</title>
        <authorList>
            <consortium name="The Broad Institute Genomics Platform"/>
            <consortium name="The Broad Institute Genome Sequencing Center for Infectious Disease"/>
            <person name="Wu L."/>
            <person name="Ma J."/>
        </authorList>
    </citation>
    <scope>NUCLEOTIDE SEQUENCE [LARGE SCALE GENOMIC DNA]</scope>
    <source>
        <strain evidence="3">JCM 17342</strain>
    </source>
</reference>
<dbReference type="EMBL" id="BAABAL010000017">
    <property type="protein sequence ID" value="GAA4018493.1"/>
    <property type="molecule type" value="Genomic_DNA"/>
</dbReference>
<organism evidence="2 3">
    <name type="scientific">Allokutzneria multivorans</name>
    <dbReference type="NCBI Taxonomy" id="1142134"/>
    <lineage>
        <taxon>Bacteria</taxon>
        <taxon>Bacillati</taxon>
        <taxon>Actinomycetota</taxon>
        <taxon>Actinomycetes</taxon>
        <taxon>Pseudonocardiales</taxon>
        <taxon>Pseudonocardiaceae</taxon>
        <taxon>Allokutzneria</taxon>
    </lineage>
</organism>
<feature type="domain" description="N-acetyltransferase" evidence="1">
    <location>
        <begin position="59"/>
        <end position="216"/>
    </location>
</feature>
<dbReference type="PANTHER" id="PTHR43441:SF10">
    <property type="entry name" value="ACETYLTRANSFERASE"/>
    <property type="match status" value="1"/>
</dbReference>
<evidence type="ECO:0000313" key="3">
    <source>
        <dbReference type="Proteomes" id="UP001501747"/>
    </source>
</evidence>
<dbReference type="PROSITE" id="PS51186">
    <property type="entry name" value="GNAT"/>
    <property type="match status" value="1"/>
</dbReference>
<name>A0ABP7SYT2_9PSEU</name>